<proteinExistence type="predicted"/>
<dbReference type="AlphaFoldDB" id="A0A8T0EI96"/>
<evidence type="ECO:0000313" key="2">
    <source>
        <dbReference type="EMBL" id="KAF8771394.1"/>
    </source>
</evidence>
<name>A0A8T0EI96_ARGBR</name>
<accession>A0A8T0EI96</accession>
<sequence length="117" mass="13352">MQSSVKEEETSFVTDICSKEIKDDIHIQNNDSNIKRHTTRKSKRAFTCDVCGITFSGKGLGSECLQSSIDGTTSDPFLRTLLESERRLFITTQDRMSRFPPRPSSENMLKKEINMEN</sequence>
<feature type="compositionally biased region" description="Basic and acidic residues" evidence="1">
    <location>
        <begin position="108"/>
        <end position="117"/>
    </location>
</feature>
<dbReference type="Proteomes" id="UP000807504">
    <property type="component" value="Unassembled WGS sequence"/>
</dbReference>
<dbReference type="EMBL" id="JABXBU010002228">
    <property type="protein sequence ID" value="KAF8771394.1"/>
    <property type="molecule type" value="Genomic_DNA"/>
</dbReference>
<evidence type="ECO:0000256" key="1">
    <source>
        <dbReference type="SAM" id="MobiDB-lite"/>
    </source>
</evidence>
<comment type="caution">
    <text evidence="2">The sequence shown here is derived from an EMBL/GenBank/DDBJ whole genome shotgun (WGS) entry which is preliminary data.</text>
</comment>
<organism evidence="2 3">
    <name type="scientific">Argiope bruennichi</name>
    <name type="common">Wasp spider</name>
    <name type="synonym">Aranea bruennichi</name>
    <dbReference type="NCBI Taxonomy" id="94029"/>
    <lineage>
        <taxon>Eukaryota</taxon>
        <taxon>Metazoa</taxon>
        <taxon>Ecdysozoa</taxon>
        <taxon>Arthropoda</taxon>
        <taxon>Chelicerata</taxon>
        <taxon>Arachnida</taxon>
        <taxon>Araneae</taxon>
        <taxon>Araneomorphae</taxon>
        <taxon>Entelegynae</taxon>
        <taxon>Araneoidea</taxon>
        <taxon>Araneidae</taxon>
        <taxon>Argiope</taxon>
    </lineage>
</organism>
<reference evidence="2" key="2">
    <citation type="submission" date="2020-06" db="EMBL/GenBank/DDBJ databases">
        <authorList>
            <person name="Sheffer M."/>
        </authorList>
    </citation>
    <scope>NUCLEOTIDE SEQUENCE</scope>
</reference>
<evidence type="ECO:0000313" key="3">
    <source>
        <dbReference type="Proteomes" id="UP000807504"/>
    </source>
</evidence>
<gene>
    <name evidence="2" type="ORF">HNY73_018820</name>
</gene>
<keyword evidence="3" id="KW-1185">Reference proteome</keyword>
<reference evidence="2" key="1">
    <citation type="journal article" date="2020" name="bioRxiv">
        <title>Chromosome-level reference genome of the European wasp spider Argiope bruennichi: a resource for studies on range expansion and evolutionary adaptation.</title>
        <authorList>
            <person name="Sheffer M.M."/>
            <person name="Hoppe A."/>
            <person name="Krehenwinkel H."/>
            <person name="Uhl G."/>
            <person name="Kuss A.W."/>
            <person name="Jensen L."/>
            <person name="Jensen C."/>
            <person name="Gillespie R.G."/>
            <person name="Hoff K.J."/>
            <person name="Prost S."/>
        </authorList>
    </citation>
    <scope>NUCLEOTIDE SEQUENCE</scope>
</reference>
<feature type="region of interest" description="Disordered" evidence="1">
    <location>
        <begin position="94"/>
        <end position="117"/>
    </location>
</feature>
<protein>
    <submittedName>
        <fullName evidence="2">Uncharacterized protein</fullName>
    </submittedName>
</protein>